<proteinExistence type="predicted"/>
<comment type="caution">
    <text evidence="1">The sequence shown here is derived from an EMBL/GenBank/DDBJ whole genome shotgun (WGS) entry which is preliminary data.</text>
</comment>
<dbReference type="AlphaFoldDB" id="A0A853EPB5"/>
<gene>
    <name evidence="1" type="ORF">HZZ10_02390</name>
</gene>
<evidence type="ECO:0000313" key="1">
    <source>
        <dbReference type="EMBL" id="NYS92381.1"/>
    </source>
</evidence>
<keyword evidence="2" id="KW-1185">Reference proteome</keyword>
<dbReference type="Proteomes" id="UP000561011">
    <property type="component" value="Unassembled WGS sequence"/>
</dbReference>
<evidence type="ECO:0000313" key="2">
    <source>
        <dbReference type="Proteomes" id="UP000561011"/>
    </source>
</evidence>
<reference evidence="1 2" key="1">
    <citation type="submission" date="2020-07" db="EMBL/GenBank/DDBJ databases">
        <title>MOT database genomes.</title>
        <authorList>
            <person name="Joseph S."/>
            <person name="Aduse-Opoku J."/>
            <person name="Hashim A."/>
            <person name="Wade W."/>
            <person name="Curtis M."/>
        </authorList>
    </citation>
    <scope>NUCLEOTIDE SEQUENCE [LARGE SCALE GENOMIC DNA]</scope>
    <source>
        <strain evidence="1 2">DSM 100099</strain>
    </source>
</reference>
<organism evidence="1 2">
    <name type="scientific">Sanguibacter inulinus</name>
    <dbReference type="NCBI Taxonomy" id="60922"/>
    <lineage>
        <taxon>Bacteria</taxon>
        <taxon>Bacillati</taxon>
        <taxon>Actinomycetota</taxon>
        <taxon>Actinomycetes</taxon>
        <taxon>Micrococcales</taxon>
        <taxon>Sanguibacteraceae</taxon>
        <taxon>Sanguibacter</taxon>
    </lineage>
</organism>
<dbReference type="EMBL" id="JACBYE010000003">
    <property type="protein sequence ID" value="NYS92381.1"/>
    <property type="molecule type" value="Genomic_DNA"/>
</dbReference>
<accession>A0A853EPB5</accession>
<name>A0A853EPB5_9MICO</name>
<dbReference type="RefSeq" id="WP_179912254.1">
    <property type="nucleotide sequence ID" value="NZ_JACBYE010000003.1"/>
</dbReference>
<protein>
    <submittedName>
        <fullName evidence="1">Uncharacterized protein</fullName>
    </submittedName>
</protein>
<sequence length="70" mass="7744">MTSLALNRWIVDRSAALGRLERVHGTMTGGLSGRPRDVTELNHALFLRLAAEVQGFCRDLHDEAIDARVS</sequence>